<dbReference type="NCBIfam" id="TIGR04225">
    <property type="entry name" value="CshA_fibril_rpt"/>
    <property type="match status" value="8"/>
</dbReference>
<dbReference type="Pfam" id="PF18877">
    <property type="entry name" value="SSSPR-51"/>
    <property type="match status" value="6"/>
</dbReference>
<keyword evidence="2" id="KW-0134">Cell wall</keyword>
<evidence type="ECO:0000313" key="10">
    <source>
        <dbReference type="Proteomes" id="UP000501205"/>
    </source>
</evidence>
<feature type="region of interest" description="Disordered" evidence="7">
    <location>
        <begin position="654"/>
        <end position="681"/>
    </location>
</feature>
<keyword evidence="5" id="KW-0572">Peptidoglycan-anchor</keyword>
<dbReference type="InterPro" id="IPR026395">
    <property type="entry name" value="CshA_fibril"/>
</dbReference>
<evidence type="ECO:0000256" key="7">
    <source>
        <dbReference type="SAM" id="MobiDB-lite"/>
    </source>
</evidence>
<dbReference type="Pfam" id="PF20009">
    <property type="entry name" value="GEVED"/>
    <property type="match status" value="1"/>
</dbReference>
<dbReference type="Pfam" id="PF19076">
    <property type="entry name" value="CshA_repeat"/>
    <property type="match status" value="8"/>
</dbReference>
<keyword evidence="4" id="KW-0732">Signal</keyword>
<dbReference type="InterPro" id="IPR019931">
    <property type="entry name" value="LPXTG_anchor"/>
</dbReference>
<dbReference type="InterPro" id="IPR045474">
    <property type="entry name" value="GEVED"/>
</dbReference>
<keyword evidence="10" id="KW-1185">Reference proteome</keyword>
<evidence type="ECO:0000256" key="5">
    <source>
        <dbReference type="ARBA" id="ARBA00023088"/>
    </source>
</evidence>
<name>A0ABX6KKH0_9BACL</name>
<evidence type="ECO:0000256" key="1">
    <source>
        <dbReference type="ARBA" id="ARBA00004168"/>
    </source>
</evidence>
<dbReference type="Gene3D" id="1.20.5.420">
    <property type="entry name" value="Immunoglobulin FC, subunit C"/>
    <property type="match status" value="1"/>
</dbReference>
<dbReference type="InterPro" id="IPR027579">
    <property type="entry name" value="SSSPR51_Rpt"/>
</dbReference>
<dbReference type="PROSITE" id="PS50847">
    <property type="entry name" value="GRAM_POS_ANCHORING"/>
    <property type="match status" value="1"/>
</dbReference>
<accession>A0ABX6KKH0</accession>
<evidence type="ECO:0000313" key="9">
    <source>
        <dbReference type="EMBL" id="QIX88478.1"/>
    </source>
</evidence>
<feature type="coiled-coil region" evidence="6">
    <location>
        <begin position="106"/>
        <end position="151"/>
    </location>
</feature>
<dbReference type="Pfam" id="PF04650">
    <property type="entry name" value="YSIRK_signal"/>
    <property type="match status" value="1"/>
</dbReference>
<dbReference type="NCBIfam" id="TIGR01167">
    <property type="entry name" value="LPXTG_anchor"/>
    <property type="match status" value="1"/>
</dbReference>
<feature type="region of interest" description="Disordered" evidence="7">
    <location>
        <begin position="1568"/>
        <end position="1592"/>
    </location>
</feature>
<feature type="region of interest" description="Disordered" evidence="7">
    <location>
        <begin position="1699"/>
        <end position="1719"/>
    </location>
</feature>
<dbReference type="NCBIfam" id="TIGR01168">
    <property type="entry name" value="YSIRK_signal"/>
    <property type="match status" value="1"/>
</dbReference>
<evidence type="ECO:0000256" key="4">
    <source>
        <dbReference type="ARBA" id="ARBA00022729"/>
    </source>
</evidence>
<feature type="coiled-coil region" evidence="6">
    <location>
        <begin position="178"/>
        <end position="216"/>
    </location>
</feature>
<protein>
    <submittedName>
        <fullName evidence="9">YSIRK-type signal peptide-containing protein</fullName>
    </submittedName>
</protein>
<comment type="subcellular location">
    <subcellularLocation>
        <location evidence="1">Secreted</location>
        <location evidence="1">Cell wall</location>
        <topology evidence="1">Peptidoglycan-anchor</topology>
    </subcellularLocation>
</comment>
<evidence type="ECO:0000259" key="8">
    <source>
        <dbReference type="PROSITE" id="PS50847"/>
    </source>
</evidence>
<feature type="region of interest" description="Disordered" evidence="7">
    <location>
        <begin position="2591"/>
        <end position="2612"/>
    </location>
</feature>
<dbReference type="InterPro" id="IPR005877">
    <property type="entry name" value="YSIRK_signal_dom"/>
</dbReference>
<proteinExistence type="predicted"/>
<dbReference type="Proteomes" id="UP000501205">
    <property type="component" value="Chromosome"/>
</dbReference>
<dbReference type="NCBIfam" id="TIGR04308">
    <property type="entry name" value="repeat_SSSPR51"/>
    <property type="match status" value="18"/>
</dbReference>
<reference evidence="9 10" key="1">
    <citation type="submission" date="2019-11" db="EMBL/GenBank/DDBJ databases">
        <title>FDA dAtabase for Regulatory Grade micrObial Sequences (FDA-ARGOS): Supporting development and validation of Infectious Disease Dx tests.</title>
        <authorList>
            <person name="Damon A."/>
            <person name="Tallon L."/>
            <person name="Sadzewicz L."/>
            <person name="Vavikolanu K."/>
            <person name="Mehta A."/>
            <person name="Aluvathingal J."/>
            <person name="Nadendla S."/>
            <person name="Myers T."/>
            <person name="Yan Y."/>
            <person name="Sichtig H."/>
        </authorList>
    </citation>
    <scope>NUCLEOTIDE SEQUENCE [LARGE SCALE GENOMIC DNA]</scope>
    <source>
        <strain evidence="9 10">FDAARGOS_740</strain>
    </source>
</reference>
<keyword evidence="6" id="KW-0175">Coiled coil</keyword>
<feature type="compositionally biased region" description="Polar residues" evidence="7">
    <location>
        <begin position="1699"/>
        <end position="1709"/>
    </location>
</feature>
<feature type="domain" description="Gram-positive cocci surface proteins LPxTG" evidence="8">
    <location>
        <begin position="2703"/>
        <end position="2736"/>
    </location>
</feature>
<evidence type="ECO:0000256" key="2">
    <source>
        <dbReference type="ARBA" id="ARBA00022512"/>
    </source>
</evidence>
<dbReference type="RefSeq" id="WP_172497911.1">
    <property type="nucleotide sequence ID" value="NZ_CP050965.1"/>
</dbReference>
<sequence length="2736" mass="299879">MIGKNNSYLFEVKKGTKVESYSIKKFKVGTASVVIGASIFFGAGAVQAAEEVSNSTIVDNTTKEAGKAEAVPKAEAKPVVETTKENVAAAVAEKVGAETPKAEVKKEILKASIATLEEKLKSAQDADKAAVEAAKEALATAKAVLANEEATQAEVDAQAQAVQALSQVVTEAKTQAFDKKLEEKKEAYQKEKEAKATKEEKEVAAAKKELTQVASEAEVTNTLAKTELSKKDLKVEAKPAVQAAVVKNEEALKVAKELLGNDKATTEQIAKSLAELSNSIKAVYTQLENAGAKRNGKFDVALAEVETEYLQDASTETGKKWLADHGYTSLTDIPIKTKERNGAEIKNLNGQIQWLDFGDKKAWTKLKENGQLQVGSVFEKEIIPGYTVKLTVKELKPFDATDVYKRRVAGTVYQNSYKPDGENRVDANNGRPTVTGIGGVPQGYWSETKKSGLDTGKAKTTIGGVGANGDGQNGTVAGVKFTIEAKYNGKLIKPSIVMTSGEQIAEHETEIYTTNGTPWDLLALIGHGQAKHYLPLNKFNRLFDLRSMERLGDKAFVDALAAGKFATPDSATAGLGSQVFGGYTNIDGRATPIVSSSNVTEVGFYLLTTGQQSSMLGIKISDYGDLPESYGEVEHYLKTKTLDSVTGAEKQIQQPYLGTVKADPESTPGRNISGENSDDETDYADEGVDQLMPSDFIVRNKETGLSAIRPILGPNNTHKIKIKASANGNENFNGPLEKAYVRGFIDFNNNGKFDQGEESDIKEVTGNNQIVELTFHNTHVIDENNDIIKFRVRIATDRTQVENPTGIAYSGEVEDNQVQVTNPPRGDYEETTGKQGDKQRISFEYISHNKGDEPGDLGSKNGSVTFNSYGKIDYTQERNSITAETTKTAQGGVRIVNETGQLVTNLNVPGQGTYEVSDTAVTFTPDPAFVGKASGVVLRAVDANGQSTGWEAVTDGDVLTNTNNGGHSAGNNKSMDAVYVPIVEPKEMTGHSKETTGLQGKEQKGIPLFKVNAGREAERIVSPSTQYIAKLVDPKSGSIINETSITVENEGTYTIVPETGEVKFQPLLSFKGTAGGVTVELTGPVGFDKDGVPSLSTARAKYIPTVIAVSPTAEAATSTGIQGEVQTGKPIFKKGHEEVSIKENSIKLLNSDGDEVTETPALGEGNKEVGKYTVDSSTGIVTFTPTDKSYIGTVVPARVQAKDINETKVETKYTPSIVGVKPQASPATSTGIQGEIQEGTVTFTGGKAVIGDVEKSVPIKVGSSKLIGSDGTEVTEVPAYANDGVKQDGVKQVGTYSITPGTNKVIFTPTDKTYTGTVLPVDVQAEDENGTKVRTTYTPHILGVSPTAKPAVSKDIQGKEQTKEILFKPGKTTIDGVDKEVPLDSSTFKLLDENGQERDSVPAKSSDGLKEIGTYRINVVDNKPLVVFTPSDKTYTGEVREVTIQVKDTNGSKVTTTYTPTIVPVRPISTPVRSIGVQGLPQEGTPIFTAGKAMINGEEVEVPLSTKAPKLVNPETGLPIDEKSIKVPNEGTYTIDENGKVTFTPEPQFTGVANGVEVQREDQNGTSVNAKYTPTVKGVTPTSKDVTSIGDKGEKQFGTPVFKAGSTTINNEKVEVPIDENVAPRLEGADEEGKVVIPKEGIYTIDATGKVTFTPENDFVGVATGVTVKRVDKNGTLVTATYTPTVLGKTTTENVISEGAKNQPQSNTPLFKGDIDTTVPPTFEDKTKEKVISGQGTYTINDEGVVTFTPEKDYVGTATAVEVVRKDKNGRTIKATYTPTVRPETKYVTVENNGKETELIPTKDGKYPEEKIEGYRVIKTETDEKGNTKHFYEKVNTFFKDKEGNIIPGFDPEEGTVGKKEVPEYRFVESKKLPNGDTEHVYEKVKTYFKDKEGNIIPGFDPEEGTVGKKEVPEYRFVESKKLPNGDTEHVYEKVKTYFKDKEGNIIPGFDPEEGTVGKKEVPEYRFVESKKLPNGDTEHVYEKVKTYFKDKEGNIIPGFDPEEGTVGKKEVPEYRFVESKKLPNGDTEHVYEKVKTYFKDKEGNEIPKYPSEPGTVDKKDIPEYRFVESKKLPNGDTEHVYEKVNTFFKDKEGNEIPKYPSEPGTVDKKDIPEYRFVESKKLPNGDTEHVYEKVKTYFKDKEGNIIPGFDPEEGTVDKKDIPEYRFVESKKLPNGDTEHVYEKVNTFFKDKEGNEIPKYPSEPGTVDKKDIPEYRFVESKKLPNGDTEHVYEKVNTFFKDKEGNEIPKYPSEPGTVDKKDIPEYRFVESKKLPNGDTEHVYEKVNTFFKDKEGNEIPKYPSEPGTVDKKDIPEYRFVESKKLPNGDTEHVYEKVNTFFKDKEGNEIPKYPSEPGTVDKKDIPEYRFVESKKLPNGDTEHVYEKVNTFFKDKEGNEIPKYPSEPGTVDKKDIPEYRFVESKKLPNGDTEHVYEKVNTFFKDKEGNEIPKYPSEPGTVDKKDIPEYRFVESKKLPNGDTEHVYEKVNTFFKDKEGNEIPKYPSEPGTVDKKDIPEYRFVESKKLPNGDTEHVYEKVNTVFKDKDGNVIPGTTTEVGEQPKKDIPGYRFVETKKLPNGDIEHVYEKVTTSFKDKEGKEIPGNPTEEGTTPKKDIPGYRFVETKTLPNGDVEHVYEKVTTPTPATVITTWTDENGNPLKPSENGAKGEGTFEGYEFVRTVVDENGNVRHIFRKVTAATPKAQVKRLANTGSETSNTAAAGFSVLLAGIAAAIRKRKKED</sequence>
<organism evidence="9 10">
    <name type="scientific">Gemella haemolysans</name>
    <dbReference type="NCBI Taxonomy" id="1379"/>
    <lineage>
        <taxon>Bacteria</taxon>
        <taxon>Bacillati</taxon>
        <taxon>Bacillota</taxon>
        <taxon>Bacilli</taxon>
        <taxon>Bacillales</taxon>
        <taxon>Gemellaceae</taxon>
        <taxon>Gemella</taxon>
    </lineage>
</organism>
<dbReference type="EMBL" id="CP050965">
    <property type="protein sequence ID" value="QIX88478.1"/>
    <property type="molecule type" value="Genomic_DNA"/>
</dbReference>
<keyword evidence="3" id="KW-0964">Secreted</keyword>
<evidence type="ECO:0000256" key="6">
    <source>
        <dbReference type="SAM" id="Coils"/>
    </source>
</evidence>
<evidence type="ECO:0000256" key="3">
    <source>
        <dbReference type="ARBA" id="ARBA00022525"/>
    </source>
</evidence>
<gene>
    <name evidence="9" type="ORF">FOC48_06725</name>
</gene>